<dbReference type="Pfam" id="PF18738">
    <property type="entry name" value="HEPN_DZIP3"/>
    <property type="match status" value="1"/>
</dbReference>
<gene>
    <name evidence="2" type="ORF">PLOB_00023377</name>
</gene>
<accession>A0ABN8RR11</accession>
<feature type="domain" description="DZIP3-like HEPN" evidence="1">
    <location>
        <begin position="45"/>
        <end position="193"/>
    </location>
</feature>
<comment type="caution">
    <text evidence="2">The sequence shown here is derived from an EMBL/GenBank/DDBJ whole genome shotgun (WGS) entry which is preliminary data.</text>
</comment>
<keyword evidence="3" id="KW-1185">Reference proteome</keyword>
<dbReference type="PANTHER" id="PTHR46844">
    <property type="entry name" value="SLR5058 PROTEIN"/>
    <property type="match status" value="1"/>
</dbReference>
<evidence type="ECO:0000313" key="2">
    <source>
        <dbReference type="EMBL" id="CAH3180484.1"/>
    </source>
</evidence>
<protein>
    <recommendedName>
        <fullName evidence="1">DZIP3-like HEPN domain-containing protein</fullName>
    </recommendedName>
</protein>
<evidence type="ECO:0000313" key="3">
    <source>
        <dbReference type="Proteomes" id="UP001159405"/>
    </source>
</evidence>
<dbReference type="EMBL" id="CALNXK010000277">
    <property type="protein sequence ID" value="CAH3180484.1"/>
    <property type="molecule type" value="Genomic_DNA"/>
</dbReference>
<dbReference type="Proteomes" id="UP001159405">
    <property type="component" value="Unassembled WGS sequence"/>
</dbReference>
<evidence type="ECO:0000259" key="1">
    <source>
        <dbReference type="Pfam" id="PF18738"/>
    </source>
</evidence>
<dbReference type="PANTHER" id="PTHR46844:SF1">
    <property type="entry name" value="SLR5058 PROTEIN"/>
    <property type="match status" value="1"/>
</dbReference>
<reference evidence="2 3" key="1">
    <citation type="submission" date="2022-05" db="EMBL/GenBank/DDBJ databases">
        <authorList>
            <consortium name="Genoscope - CEA"/>
            <person name="William W."/>
        </authorList>
    </citation>
    <scope>NUCLEOTIDE SEQUENCE [LARGE SCALE GENOMIC DNA]</scope>
</reference>
<proteinExistence type="predicted"/>
<organism evidence="2 3">
    <name type="scientific">Porites lobata</name>
    <dbReference type="NCBI Taxonomy" id="104759"/>
    <lineage>
        <taxon>Eukaryota</taxon>
        <taxon>Metazoa</taxon>
        <taxon>Cnidaria</taxon>
        <taxon>Anthozoa</taxon>
        <taxon>Hexacorallia</taxon>
        <taxon>Scleractinia</taxon>
        <taxon>Fungiina</taxon>
        <taxon>Poritidae</taxon>
        <taxon>Porites</taxon>
    </lineage>
</organism>
<dbReference type="InterPro" id="IPR041249">
    <property type="entry name" value="HEPN_DZIP3"/>
</dbReference>
<name>A0ABN8RR11_9CNID</name>
<sequence length="476" mass="52950">MAAAPDPEEILRSTNGKENFQRITRLLISGGTSLLREIFDSRCPPSQLPTILSNPATKNQLKAAKLTKAQRHCLNPSPGVYGNSADFDVTLLFSLLRTICSLTPPTTGWDALPVSTDHSLTADLARIKYYRNSVYGHVNQGMAIRDSGFLTLWQEISESLVRIAGQISSTRKTAWQEAIAKYLTDPLTTEDEQNVQELDAWYKSDVDVKQSLKDLEFEETTQKGMDRIESAVREEAQGIKKDLKTTTHNVTNMIEETVRKFKDQLEEMNQSITTLSSSASGSESSGALLTLLIDCLAIHGRGTQRGAIGMIETPQESQGVMQGSAEAPGTSILQETSARTNFQGENVRKEGFPAPQDVLTLISTMYLKSIKPSTLEEFNAFIVYMEKVRQVIVVDKTSGSLKIILECTSLEILDELWQDYCTGNLGKVVQAFLVTEDILKKLGLTEVKLTTTIEEEEYRTCREYFCKQEGGYDKII</sequence>